<dbReference type="Proteomes" id="UP001607303">
    <property type="component" value="Unassembled WGS sequence"/>
</dbReference>
<evidence type="ECO:0000313" key="4">
    <source>
        <dbReference type="Proteomes" id="UP001607303"/>
    </source>
</evidence>
<evidence type="ECO:0000313" key="3">
    <source>
        <dbReference type="EMBL" id="KAL2750782.1"/>
    </source>
</evidence>
<name>A0ABD2D0C7_VESMC</name>
<dbReference type="EMBL" id="JAYRBN010000008">
    <property type="protein sequence ID" value="KAL2750782.1"/>
    <property type="molecule type" value="Genomic_DNA"/>
</dbReference>
<feature type="transmembrane region" description="Helical" evidence="2">
    <location>
        <begin position="30"/>
        <end position="50"/>
    </location>
</feature>
<gene>
    <name evidence="3" type="ORF">V1477_000885</name>
</gene>
<keyword evidence="2" id="KW-1133">Transmembrane helix</keyword>
<keyword evidence="2" id="KW-0812">Transmembrane</keyword>
<evidence type="ECO:0000256" key="2">
    <source>
        <dbReference type="SAM" id="Phobius"/>
    </source>
</evidence>
<accession>A0ABD2D0C7</accession>
<feature type="region of interest" description="Disordered" evidence="1">
    <location>
        <begin position="51"/>
        <end position="87"/>
    </location>
</feature>
<keyword evidence="4" id="KW-1185">Reference proteome</keyword>
<evidence type="ECO:0000256" key="1">
    <source>
        <dbReference type="SAM" id="MobiDB-lite"/>
    </source>
</evidence>
<dbReference type="AlphaFoldDB" id="A0ABD2D0C7"/>
<comment type="caution">
    <text evidence="3">The sequence shown here is derived from an EMBL/GenBank/DDBJ whole genome shotgun (WGS) entry which is preliminary data.</text>
</comment>
<keyword evidence="2" id="KW-0472">Membrane</keyword>
<reference evidence="3 4" key="1">
    <citation type="journal article" date="2024" name="Ann. Entomol. Soc. Am.">
        <title>Genomic analyses of the southern and eastern yellowjacket wasps (Hymenoptera: Vespidae) reveal evolutionary signatures of social life.</title>
        <authorList>
            <person name="Catto M.A."/>
            <person name="Caine P.B."/>
            <person name="Orr S.E."/>
            <person name="Hunt B.G."/>
            <person name="Goodisman M.A.D."/>
        </authorList>
    </citation>
    <scope>NUCLEOTIDE SEQUENCE [LARGE SCALE GENOMIC DNA]</scope>
    <source>
        <strain evidence="3">232</strain>
        <tissue evidence="3">Head and thorax</tissue>
    </source>
</reference>
<proteinExistence type="predicted"/>
<feature type="non-terminal residue" evidence="3">
    <location>
        <position position="87"/>
    </location>
</feature>
<sequence length="87" mass="9382">MTVERSAFKVRECMCISVEELLDSLAYSELTVIATAAVAAVAAAVAAVAASRRQLDRSRTNNKSDYTVGRRRSNMDSGKVVAEASKR</sequence>
<organism evidence="3 4">
    <name type="scientific">Vespula maculifrons</name>
    <name type="common">Eastern yellow jacket</name>
    <name type="synonym">Wasp</name>
    <dbReference type="NCBI Taxonomy" id="7453"/>
    <lineage>
        <taxon>Eukaryota</taxon>
        <taxon>Metazoa</taxon>
        <taxon>Ecdysozoa</taxon>
        <taxon>Arthropoda</taxon>
        <taxon>Hexapoda</taxon>
        <taxon>Insecta</taxon>
        <taxon>Pterygota</taxon>
        <taxon>Neoptera</taxon>
        <taxon>Endopterygota</taxon>
        <taxon>Hymenoptera</taxon>
        <taxon>Apocrita</taxon>
        <taxon>Aculeata</taxon>
        <taxon>Vespoidea</taxon>
        <taxon>Vespidae</taxon>
        <taxon>Vespinae</taxon>
        <taxon>Vespula</taxon>
    </lineage>
</organism>
<protein>
    <submittedName>
        <fullName evidence="3">Uncharacterized protein</fullName>
    </submittedName>
</protein>